<protein>
    <recommendedName>
        <fullName evidence="1">Secretion system C-terminal sorting domain-containing protein</fullName>
    </recommendedName>
</protein>
<sequence>MLGGGTPLVAQTAASTAPYYSTFATPTAPEHYSVRSNGLLCVGCGVTNPERAADLDLDSYATLQNSVGLGTRVSMRLKMNGAAPQGHRAGVVLGSSTTLDASALGAVVLRTYQGDTPQETVLANANGVQASTLTDGRTRVEFVAAKPFTHIEVEVLITANALNTLRLYYAYGVPSNQQTTATGYLSRLITPSDNDYQATTGGGLLCVNSGVSNAAQAVTADLNDFATLTTAAGVGCTSSLQVRLEGQAPAGYQAGFVIGNGSIIDLDAFKAMRLKTYLGGTLQETATAADLLQLNVLPNGRYEVSFATNKAFDRVELVQGSLASALSNLNAYYGFGIEPRAFRDDEPVLSDFNLPQAGTDYQVSGNSLLCVGCSLQNPERAADNVFNPSDYAEMRFPLTALGTQRIKLRLNGAGKAGNLAGAVLSTNTGLLSTSLLKNVTIRTYAADGTTLLETSNSSSLVQTGLLEGGGQEVGFLTTQDFEWVEVEVRGGAGLFSNARIYYAYADDPAQGFPLSVSPPRGPLPIELVSFRAAAQGAGVVLNWQTAQERNSSHFVVERAIADGGKFVAVGRLQAAGNSSTARTYTFRDADAASLGASTLYYRLQQVDADGSAVRSGIAAVRWQSAAATLAVYPNPAAGSAFVTYGQGSWPANASLRVFSSQGKLLHQQQLHGAAPQVSLANLPAGIYHIVLYSGQQQVATQRLSVVAN</sequence>
<dbReference type="EMBL" id="LNAL01000006">
    <property type="protein sequence ID" value="KUG08081.1"/>
    <property type="molecule type" value="Genomic_DNA"/>
</dbReference>
<dbReference type="AlphaFoldDB" id="A0A9X0HLG0"/>
<keyword evidence="3" id="KW-1185">Reference proteome</keyword>
<comment type="caution">
    <text evidence="2">The sequence shown here is derived from an EMBL/GenBank/DDBJ whole genome shotgun (WGS) entry which is preliminary data.</text>
</comment>
<gene>
    <name evidence="2" type="ORF">ASU33_07730</name>
</gene>
<dbReference type="InterPro" id="IPR013783">
    <property type="entry name" value="Ig-like_fold"/>
</dbReference>
<name>A0A9X0HLG0_SOLP1</name>
<dbReference type="Gene3D" id="2.60.40.10">
    <property type="entry name" value="Immunoglobulins"/>
    <property type="match status" value="1"/>
</dbReference>
<dbReference type="InterPro" id="IPR026444">
    <property type="entry name" value="Secre_tail"/>
</dbReference>
<dbReference type="Pfam" id="PF18962">
    <property type="entry name" value="Por_Secre_tail"/>
    <property type="match status" value="1"/>
</dbReference>
<evidence type="ECO:0000259" key="1">
    <source>
        <dbReference type="Pfam" id="PF18962"/>
    </source>
</evidence>
<reference evidence="2 3" key="1">
    <citation type="submission" date="2015-11" db="EMBL/GenBank/DDBJ databases">
        <title>Solirubrum puertoriconensis gen. nov. an environmental bacteria isolated in Puerto Rico.</title>
        <authorList>
            <person name="Cuebas-Irizarry M.F."/>
            <person name="Montalvo-Rodriguez R."/>
        </authorList>
    </citation>
    <scope>NUCLEOTIDE SEQUENCE [LARGE SCALE GENOMIC DNA]</scope>
    <source>
        <strain evidence="2 3">MC1A</strain>
    </source>
</reference>
<dbReference type="Proteomes" id="UP000054223">
    <property type="component" value="Unassembled WGS sequence"/>
</dbReference>
<evidence type="ECO:0000313" key="2">
    <source>
        <dbReference type="EMBL" id="KUG08081.1"/>
    </source>
</evidence>
<feature type="domain" description="Secretion system C-terminal sorting" evidence="1">
    <location>
        <begin position="631"/>
        <end position="703"/>
    </location>
</feature>
<dbReference type="NCBIfam" id="TIGR04183">
    <property type="entry name" value="Por_Secre_tail"/>
    <property type="match status" value="1"/>
</dbReference>
<accession>A0A9X0HLG0</accession>
<evidence type="ECO:0000313" key="3">
    <source>
        <dbReference type="Proteomes" id="UP000054223"/>
    </source>
</evidence>
<proteinExistence type="predicted"/>
<organism evidence="2 3">
    <name type="scientific">Solirubrum puertoriconensis</name>
    <dbReference type="NCBI Taxonomy" id="1751427"/>
    <lineage>
        <taxon>Bacteria</taxon>
        <taxon>Pseudomonadati</taxon>
        <taxon>Bacteroidota</taxon>
        <taxon>Cytophagia</taxon>
        <taxon>Cytophagales</taxon>
    </lineage>
</organism>